<dbReference type="EMBL" id="JAMJEV010000035">
    <property type="protein sequence ID" value="MDO0825882.1"/>
    <property type="molecule type" value="Genomic_DNA"/>
</dbReference>
<evidence type="ECO:0000313" key="2">
    <source>
        <dbReference type="Proteomes" id="UP001176021"/>
    </source>
</evidence>
<gene>
    <name evidence="1" type="ORF">M8H41_24050</name>
</gene>
<accession>A0ABT8QX11</accession>
<proteinExistence type="predicted"/>
<dbReference type="Proteomes" id="UP001176021">
    <property type="component" value="Unassembled WGS sequence"/>
</dbReference>
<keyword evidence="2" id="KW-1185">Reference proteome</keyword>
<reference evidence="1" key="1">
    <citation type="submission" date="2022-05" db="EMBL/GenBank/DDBJ databases">
        <title>Expanded diversity of anoxic marine methylotrophy in a Black Sea sulfate reducing microorganism.</title>
        <authorList>
            <person name="Fischer P.Q."/>
            <person name="Stams A.J.M."/>
            <person name="Villanueva L."/>
            <person name="Sousa D.Z."/>
        </authorList>
    </citation>
    <scope>NUCLEOTIDE SEQUENCE</scope>
    <source>
        <strain evidence="1">P130</strain>
    </source>
</reference>
<name>A0ABT8QX11_9FIRM</name>
<dbReference type="RefSeq" id="WP_229246411.1">
    <property type="nucleotide sequence ID" value="NZ_JAMJEV010000035.1"/>
</dbReference>
<protein>
    <submittedName>
        <fullName evidence="1">Uncharacterized protein</fullName>
    </submittedName>
</protein>
<organism evidence="1 2">
    <name type="scientific">Desulfosporosinus nitroreducens</name>
    <dbReference type="NCBI Taxonomy" id="2018668"/>
    <lineage>
        <taxon>Bacteria</taxon>
        <taxon>Bacillati</taxon>
        <taxon>Bacillota</taxon>
        <taxon>Clostridia</taxon>
        <taxon>Eubacteriales</taxon>
        <taxon>Desulfitobacteriaceae</taxon>
        <taxon>Desulfosporosinus</taxon>
    </lineage>
</organism>
<evidence type="ECO:0000313" key="1">
    <source>
        <dbReference type="EMBL" id="MDO0825882.1"/>
    </source>
</evidence>
<sequence length="49" mass="5224">MCFRPAGVSKPVECPNCKKKIAAIGGINQKKCPFCKTELPSGNDGNTNK</sequence>
<comment type="caution">
    <text evidence="1">The sequence shown here is derived from an EMBL/GenBank/DDBJ whole genome shotgun (WGS) entry which is preliminary data.</text>
</comment>